<dbReference type="AlphaFoldDB" id="F2LVG6"/>
<dbReference type="GO" id="GO:0170057">
    <property type="term" value="F:RNA ligase (GTP) activity"/>
    <property type="evidence" value="ECO:0007669"/>
    <property type="project" value="UniProtKB-EC"/>
</dbReference>
<dbReference type="InterPro" id="IPR001233">
    <property type="entry name" value="RtcB"/>
</dbReference>
<dbReference type="GO" id="GO:0005525">
    <property type="term" value="F:GTP binding"/>
    <property type="evidence" value="ECO:0007669"/>
    <property type="project" value="UniProtKB-KW"/>
</dbReference>
<evidence type="ECO:0000313" key="13">
    <source>
        <dbReference type="Proteomes" id="UP000008139"/>
    </source>
</evidence>
<keyword evidence="4 10" id="KW-0547">Nucleotide-binding</keyword>
<evidence type="ECO:0000256" key="7">
    <source>
        <dbReference type="ARBA" id="ARBA00023211"/>
    </source>
</evidence>
<evidence type="ECO:0000256" key="6">
    <source>
        <dbReference type="ARBA" id="ARBA00023134"/>
    </source>
</evidence>
<keyword evidence="5" id="KW-0692">RNA repair</keyword>
<dbReference type="KEGG" id="hmr:Hipma_0780"/>
<dbReference type="GO" id="GO:0006281">
    <property type="term" value="P:DNA repair"/>
    <property type="evidence" value="ECO:0007669"/>
    <property type="project" value="TreeGrafter"/>
</dbReference>
<feature type="binding site" evidence="10">
    <location>
        <begin position="261"/>
        <end position="262"/>
    </location>
    <ligand>
        <name>GMP</name>
        <dbReference type="ChEBI" id="CHEBI:58115"/>
    </ligand>
</feature>
<dbReference type="PANTHER" id="PTHR43749:SF2">
    <property type="entry name" value="RNA-SPLICING LIGASE RTCB"/>
    <property type="match status" value="1"/>
</dbReference>
<keyword evidence="2" id="KW-0436">Ligase</keyword>
<feature type="binding site" evidence="10">
    <location>
        <position position="390"/>
    </location>
    <ligand>
        <name>GMP</name>
        <dbReference type="ChEBI" id="CHEBI:58115"/>
    </ligand>
</feature>
<evidence type="ECO:0000256" key="9">
    <source>
        <dbReference type="PIRSR" id="PIRSR601233-1"/>
    </source>
</evidence>
<dbReference type="SUPFAM" id="SSF103365">
    <property type="entry name" value="Hypothetical protein PH1602"/>
    <property type="match status" value="1"/>
</dbReference>
<proteinExistence type="predicted"/>
<evidence type="ECO:0000256" key="10">
    <source>
        <dbReference type="PIRSR" id="PIRSR601233-2"/>
    </source>
</evidence>
<keyword evidence="13" id="KW-1185">Reference proteome</keyword>
<dbReference type="Pfam" id="PF01139">
    <property type="entry name" value="RtcB"/>
    <property type="match status" value="2"/>
</dbReference>
<evidence type="ECO:0000256" key="5">
    <source>
        <dbReference type="ARBA" id="ARBA00022800"/>
    </source>
</evidence>
<dbReference type="Gene3D" id="3.90.1860.10">
    <property type="entry name" value="tRNA-splicing ligase RtcB"/>
    <property type="match status" value="1"/>
</dbReference>
<dbReference type="EC" id="6.5.1.8" evidence="1"/>
<dbReference type="PANTHER" id="PTHR43749">
    <property type="entry name" value="RNA-SPLICING LIGASE RTCB"/>
    <property type="match status" value="1"/>
</dbReference>
<comment type="cofactor">
    <cofactor evidence="11">
        <name>Mn(2+)</name>
        <dbReference type="ChEBI" id="CHEBI:29035"/>
    </cofactor>
    <text evidence="11">Binds 2 manganese ions per subunit.</text>
</comment>
<dbReference type="OrthoDB" id="9802323at2"/>
<accession>F2LVG6</accession>
<dbReference type="Proteomes" id="UP000008139">
    <property type="component" value="Chromosome"/>
</dbReference>
<dbReference type="GO" id="GO:0042245">
    <property type="term" value="P:RNA repair"/>
    <property type="evidence" value="ECO:0007669"/>
    <property type="project" value="UniProtKB-KW"/>
</dbReference>
<feature type="binding site" evidence="10">
    <location>
        <begin position="317"/>
        <end position="320"/>
    </location>
    <ligand>
        <name>GMP</name>
        <dbReference type="ChEBI" id="CHEBI:58115"/>
    </ligand>
</feature>
<dbReference type="InParanoid" id="F2LVG6"/>
<dbReference type="InterPro" id="IPR036025">
    <property type="entry name" value="RtcB-like_sf"/>
</dbReference>
<dbReference type="RefSeq" id="WP_013681791.1">
    <property type="nucleotide sequence ID" value="NC_015318.1"/>
</dbReference>
<evidence type="ECO:0000313" key="12">
    <source>
        <dbReference type="EMBL" id="AEA33750.1"/>
    </source>
</evidence>
<gene>
    <name evidence="12" type="ordered locus">Hipma_0780</name>
</gene>
<feature type="binding site" evidence="11">
    <location>
        <position position="152"/>
    </location>
    <ligand>
        <name>Mn(2+)</name>
        <dbReference type="ChEBI" id="CHEBI:29035"/>
        <label>1</label>
    </ligand>
</feature>
<dbReference type="EMBL" id="CP002606">
    <property type="protein sequence ID" value="AEA33750.1"/>
    <property type="molecule type" value="Genomic_DNA"/>
</dbReference>
<reference evidence="13" key="2">
    <citation type="submission" date="2011-03" db="EMBL/GenBank/DDBJ databases">
        <title>The complete genome of Hippea maritima DSM 10411.</title>
        <authorList>
            <consortium name="US DOE Joint Genome Institute (JGI-PGF)"/>
            <person name="Lucas S."/>
            <person name="Copeland A."/>
            <person name="Lapidus A."/>
            <person name="Bruce D."/>
            <person name="Goodwin L."/>
            <person name="Pitluck S."/>
            <person name="Peters L."/>
            <person name="Kyrpides N."/>
            <person name="Mavromatis K."/>
            <person name="Pagani I."/>
            <person name="Ivanova N."/>
            <person name="Mikhailova N."/>
            <person name="Lu M."/>
            <person name="Detter J.C."/>
            <person name="Tapia R."/>
            <person name="Han C."/>
            <person name="Land M."/>
            <person name="Hauser L."/>
            <person name="Markowitz V."/>
            <person name="Cheng J.-F."/>
            <person name="Hugenholtz P."/>
            <person name="Woyke T."/>
            <person name="Wu D."/>
            <person name="Spring S."/>
            <person name="Schroeder M."/>
            <person name="Brambilla E."/>
            <person name="Klenk H.-P."/>
            <person name="Eisen J.A."/>
        </authorList>
    </citation>
    <scope>NUCLEOTIDE SEQUENCE [LARGE SCALE GENOMIC DNA]</scope>
    <source>
        <strain evidence="13">ATCC 700847 / DSM 10411 / MH2</strain>
    </source>
</reference>
<name>F2LVG6_HIPMA</name>
<keyword evidence="7 11" id="KW-0464">Manganese</keyword>
<evidence type="ECO:0000256" key="2">
    <source>
        <dbReference type="ARBA" id="ARBA00022598"/>
    </source>
</evidence>
<dbReference type="GO" id="GO:0006396">
    <property type="term" value="P:RNA processing"/>
    <property type="evidence" value="ECO:0007669"/>
    <property type="project" value="InterPro"/>
</dbReference>
<evidence type="ECO:0000256" key="3">
    <source>
        <dbReference type="ARBA" id="ARBA00022723"/>
    </source>
</evidence>
<organism evidence="12 13">
    <name type="scientific">Hippea maritima (strain ATCC 700847 / DSM 10411 / MH2)</name>
    <dbReference type="NCBI Taxonomy" id="760142"/>
    <lineage>
        <taxon>Bacteria</taxon>
        <taxon>Pseudomonadati</taxon>
        <taxon>Campylobacterota</taxon>
        <taxon>Desulfurellia</taxon>
        <taxon>Desulfurellales</taxon>
        <taxon>Hippeaceae</taxon>
        <taxon>Hippea</taxon>
    </lineage>
</organism>
<feature type="binding site" evidence="10">
    <location>
        <position position="300"/>
    </location>
    <ligand>
        <name>GMP</name>
        <dbReference type="ChEBI" id="CHEBI:58115"/>
    </ligand>
</feature>
<dbReference type="HOGENOM" id="CLU_022279_1_1_7"/>
<feature type="binding site" evidence="11">
    <location>
        <position position="261"/>
    </location>
    <ligand>
        <name>Mn(2+)</name>
        <dbReference type="ChEBI" id="CHEBI:29035"/>
        <label>2</label>
    </ligand>
</feature>
<feature type="binding site" evidence="11">
    <location>
        <position position="169"/>
    </location>
    <ligand>
        <name>Mn(2+)</name>
        <dbReference type="ChEBI" id="CHEBI:29035"/>
        <label>2</label>
    </ligand>
</feature>
<dbReference type="InterPro" id="IPR052915">
    <property type="entry name" value="RtcB-like"/>
</dbReference>
<reference evidence="12 13" key="1">
    <citation type="journal article" date="2011" name="Stand. Genomic Sci.">
        <title>Complete genome sequence of the thermophilic sulfur-reducer Hippea maritima type strain (MH(2)).</title>
        <authorList>
            <person name="Huntemann M."/>
            <person name="Lu M."/>
            <person name="Nolan M."/>
            <person name="Lapidus A."/>
            <person name="Lucas S."/>
            <person name="Hammon N."/>
            <person name="Deshpande S."/>
            <person name="Cheng J.F."/>
            <person name="Tapia R."/>
            <person name="Han C."/>
            <person name="Goodwin L."/>
            <person name="Pitluck S."/>
            <person name="Liolios K."/>
            <person name="Pagani I."/>
            <person name="Ivanova N."/>
            <person name="Ovchinikova G."/>
            <person name="Pati A."/>
            <person name="Chen A."/>
            <person name="Palaniappan K."/>
            <person name="Land M."/>
            <person name="Hauser L."/>
            <person name="Jeffries C.D."/>
            <person name="Detter J.C."/>
            <person name="Brambilla E.M."/>
            <person name="Rohde M."/>
            <person name="Spring S."/>
            <person name="Goker M."/>
            <person name="Woyke T."/>
            <person name="Bristow J."/>
            <person name="Eisen J.A."/>
            <person name="Markowitz V."/>
            <person name="Hugenholtz P."/>
            <person name="Kyrpides N.C."/>
            <person name="Klenk H.P."/>
            <person name="Mavromatis K."/>
        </authorList>
    </citation>
    <scope>NUCLEOTIDE SEQUENCE [LARGE SCALE GENOMIC DNA]</scope>
    <source>
        <strain evidence="13">ATCC 700847 / DSM 10411 / MH2</strain>
    </source>
</reference>
<dbReference type="STRING" id="760142.Hipma_0780"/>
<keyword evidence="3 11" id="KW-0479">Metal-binding</keyword>
<dbReference type="FunCoup" id="F2LVG6">
    <property type="interactions" value="277"/>
</dbReference>
<evidence type="ECO:0000256" key="8">
    <source>
        <dbReference type="ARBA" id="ARBA00047746"/>
    </source>
</evidence>
<dbReference type="eggNOG" id="COG1690">
    <property type="taxonomic scope" value="Bacteria"/>
</dbReference>
<dbReference type="GO" id="GO:0030145">
    <property type="term" value="F:manganese ion binding"/>
    <property type="evidence" value="ECO:0007669"/>
    <property type="project" value="TreeGrafter"/>
</dbReference>
<dbReference type="GO" id="GO:0003909">
    <property type="term" value="F:DNA ligase activity"/>
    <property type="evidence" value="ECO:0007669"/>
    <property type="project" value="TreeGrafter"/>
</dbReference>
<feature type="binding site" evidence="10">
    <location>
        <begin position="151"/>
        <end position="155"/>
    </location>
    <ligand>
        <name>GMP</name>
        <dbReference type="ChEBI" id="CHEBI:58115"/>
    </ligand>
</feature>
<feature type="active site" description="GMP-histidine intermediate" evidence="9">
    <location>
        <position position="317"/>
    </location>
</feature>
<evidence type="ECO:0000256" key="1">
    <source>
        <dbReference type="ARBA" id="ARBA00012726"/>
    </source>
</evidence>
<protein>
    <recommendedName>
        <fullName evidence="1">3'-phosphate/5'-hydroxy nucleic acid ligase</fullName>
        <ecNumber evidence="1">6.5.1.8</ecNumber>
    </recommendedName>
</protein>
<sequence length="391" mass="43679">MIKRIIKKGRIPIKLWTDEIEEGALRQAENLSNLPFAYSHIAIMPDVHEGFGMPIGAIAAFEDVVIPHAVGVDIGCGIHAIKTNLPQINKKQLQAIVKLIKSAIPLGFKKHKLPQDKNLMPSPLSKLSKNFVTYKEYDNALYSLGTLGGGNHFIEFQEGSDGFIWIMIHSGSRNLGKQVADYYHRLAKKLNERMGYPVPESYELFFLSTKSQEGQMYLEEMNFCIGYAKANRNLMAKRIIGITETVLSKRDIVIEEHDVIHNYASLEKHFSKKVWVHRKGATKASEGDICIILGSQGSESYIAIGLGNEESFKSCSHGAGRILSRHKARKSLSLANEIKKLNKLGIIHSLNSKRDLDEAPGAYKDISKVIQNQLDLIKPIIQLRPLAVIKG</sequence>
<evidence type="ECO:0000256" key="4">
    <source>
        <dbReference type="ARBA" id="ARBA00022741"/>
    </source>
</evidence>
<feature type="binding site" evidence="11">
    <location>
        <position position="73"/>
    </location>
    <ligand>
        <name>Mn(2+)</name>
        <dbReference type="ChEBI" id="CHEBI:29035"/>
        <label>1</label>
    </ligand>
</feature>
<comment type="catalytic activity">
    <reaction evidence="8">
        <text>a 3'-end 3'-phospho-ribonucleotide-RNA + a 5'-end dephospho-ribonucleoside-RNA + GTP = a ribonucleotidyl-ribonucleotide-RNA + GMP + diphosphate</text>
        <dbReference type="Rhea" id="RHEA:68076"/>
        <dbReference type="Rhea" id="RHEA-COMP:10463"/>
        <dbReference type="Rhea" id="RHEA-COMP:13936"/>
        <dbReference type="Rhea" id="RHEA-COMP:17355"/>
        <dbReference type="ChEBI" id="CHEBI:33019"/>
        <dbReference type="ChEBI" id="CHEBI:37565"/>
        <dbReference type="ChEBI" id="CHEBI:58115"/>
        <dbReference type="ChEBI" id="CHEBI:83062"/>
        <dbReference type="ChEBI" id="CHEBI:138284"/>
        <dbReference type="ChEBI" id="CHEBI:173118"/>
        <dbReference type="EC" id="6.5.1.8"/>
    </reaction>
</comment>
<keyword evidence="6 10" id="KW-0342">GTP-binding</keyword>
<evidence type="ECO:0000256" key="11">
    <source>
        <dbReference type="PIRSR" id="PIRSR601233-3"/>
    </source>
</evidence>